<keyword evidence="2" id="KW-0812">Transmembrane</keyword>
<dbReference type="EMBL" id="ATFF01000006">
    <property type="protein sequence ID" value="EPF31049.1"/>
    <property type="molecule type" value="Genomic_DNA"/>
</dbReference>
<dbReference type="PANTHER" id="PTHR33392:SF6">
    <property type="entry name" value="POLYISOPRENYL-TEICHOIC ACID--PEPTIDOGLYCAN TEICHOIC ACID TRANSFERASE TAGU"/>
    <property type="match status" value="1"/>
</dbReference>
<comment type="caution">
    <text evidence="5">The sequence shown here is derived from an EMBL/GenBank/DDBJ whole genome shotgun (WGS) entry which is preliminary data.</text>
</comment>
<dbReference type="RefSeq" id="WP_016525660.1">
    <property type="nucleotide sequence ID" value="NZ_KE332518.1"/>
</dbReference>
<dbReference type="Pfam" id="PF03816">
    <property type="entry name" value="LytR_cpsA_psr"/>
    <property type="match status" value="1"/>
</dbReference>
<evidence type="ECO:0000256" key="1">
    <source>
        <dbReference type="ARBA" id="ARBA00006068"/>
    </source>
</evidence>
<evidence type="ECO:0000256" key="2">
    <source>
        <dbReference type="SAM" id="Phobius"/>
    </source>
</evidence>
<dbReference type="PATRIC" id="fig|1125699.3.peg.1392"/>
<sequence>MTKYMPKLGTQTHVIFLLLIVAVLAVSVSLLITSLKTNPVDKVLESDQIIKAVIVLEDDGNALATMIMAYYPVSHKGALIDILGNTGAIYASLGRVDRIDAVYKEKGIDAYRGEIEKLVGMSIPFSLEISLKHFSELTDLLGGLRVFVPYPVDDKIDDVSYLLPSGSVTLDGDKIRTYVLYENKEAAAADRQDRLQNAVVAFLSAINARKTDIFKKNVFPLYASRIKANIDYDGLYTLLEKISLIDAERLFPQAITGSQRMVDGKMLLFPYYDGQLIKDVLKQTVSALVSETEVVHSRIYVLEIQNGTAVQGLAKNTAALLQSAGYDILTISNADRNDYDKTFIIDHIGNEEIAKNVGDFIRCTDIKTAEVKKDDSALEADTLVDFTIVLGKDFDGRYVR</sequence>
<evidence type="ECO:0000259" key="3">
    <source>
        <dbReference type="Pfam" id="PF03816"/>
    </source>
</evidence>
<dbReference type="eggNOG" id="COG1316">
    <property type="taxonomic scope" value="Bacteria"/>
</dbReference>
<dbReference type="STRING" id="1125699.HMPREF9194_01379"/>
<dbReference type="AlphaFoldDB" id="S3L2N6"/>
<feature type="domain" description="LytR/CpsA/Psr regulator C-terminal" evidence="4">
    <location>
        <begin position="302"/>
        <end position="394"/>
    </location>
</feature>
<keyword evidence="6" id="KW-1185">Reference proteome</keyword>
<dbReference type="Gene3D" id="3.40.630.190">
    <property type="entry name" value="LCP protein"/>
    <property type="match status" value="1"/>
</dbReference>
<dbReference type="InterPro" id="IPR027381">
    <property type="entry name" value="LytR/CpsA/Psr_C"/>
</dbReference>
<evidence type="ECO:0000313" key="6">
    <source>
        <dbReference type="Proteomes" id="UP000014541"/>
    </source>
</evidence>
<dbReference type="Gene3D" id="3.30.70.2390">
    <property type="match status" value="1"/>
</dbReference>
<evidence type="ECO:0000313" key="5">
    <source>
        <dbReference type="EMBL" id="EPF31049.1"/>
    </source>
</evidence>
<name>S3L2N6_TREMA</name>
<accession>S3L2N6</accession>
<organism evidence="5 6">
    <name type="scientific">Treponema maltophilum ATCC 51939</name>
    <dbReference type="NCBI Taxonomy" id="1125699"/>
    <lineage>
        <taxon>Bacteria</taxon>
        <taxon>Pseudomonadati</taxon>
        <taxon>Spirochaetota</taxon>
        <taxon>Spirochaetia</taxon>
        <taxon>Spirochaetales</taxon>
        <taxon>Treponemataceae</taxon>
        <taxon>Treponema</taxon>
    </lineage>
</organism>
<keyword evidence="2" id="KW-1133">Transmembrane helix</keyword>
<comment type="similarity">
    <text evidence="1">Belongs to the LytR/CpsA/Psr (LCP) family.</text>
</comment>
<dbReference type="PANTHER" id="PTHR33392">
    <property type="entry name" value="POLYISOPRENYL-TEICHOIC ACID--PEPTIDOGLYCAN TEICHOIC ACID TRANSFERASE TAGU"/>
    <property type="match status" value="1"/>
</dbReference>
<protein>
    <recommendedName>
        <fullName evidence="7">LytR/CpsA/Psr regulator C-terminal domain-containing protein</fullName>
    </recommendedName>
</protein>
<gene>
    <name evidence="5" type="ORF">HMPREF9194_01379</name>
</gene>
<dbReference type="Proteomes" id="UP000014541">
    <property type="component" value="Unassembled WGS sequence"/>
</dbReference>
<dbReference type="InterPro" id="IPR050922">
    <property type="entry name" value="LytR/CpsA/Psr_CW_biosynth"/>
</dbReference>
<evidence type="ECO:0008006" key="7">
    <source>
        <dbReference type="Google" id="ProtNLM"/>
    </source>
</evidence>
<feature type="transmembrane region" description="Helical" evidence="2">
    <location>
        <begin position="12"/>
        <end position="32"/>
    </location>
</feature>
<reference evidence="5 6" key="1">
    <citation type="submission" date="2013-04" db="EMBL/GenBank/DDBJ databases">
        <title>The Genome Sequence of Treponema maltophilum ATCC 51939.</title>
        <authorList>
            <consortium name="The Broad Institute Genomics Platform"/>
            <person name="Earl A."/>
            <person name="Ward D."/>
            <person name="Feldgarden M."/>
            <person name="Gevers D."/>
            <person name="Leonetti C."/>
            <person name="Blanton J.M."/>
            <person name="Dewhirst F.E."/>
            <person name="Izard J."/>
            <person name="Walker B."/>
            <person name="Young S."/>
            <person name="Zeng Q."/>
            <person name="Gargeya S."/>
            <person name="Fitzgerald M."/>
            <person name="Haas B."/>
            <person name="Abouelleil A."/>
            <person name="Allen A.W."/>
            <person name="Alvarado L."/>
            <person name="Arachchi H.M."/>
            <person name="Berlin A.M."/>
            <person name="Chapman S.B."/>
            <person name="Gainer-Dewar J."/>
            <person name="Goldberg J."/>
            <person name="Griggs A."/>
            <person name="Gujja S."/>
            <person name="Hansen M."/>
            <person name="Howarth C."/>
            <person name="Imamovic A."/>
            <person name="Ireland A."/>
            <person name="Larimer J."/>
            <person name="McCowan C."/>
            <person name="Murphy C."/>
            <person name="Pearson M."/>
            <person name="Poon T.W."/>
            <person name="Priest M."/>
            <person name="Roberts A."/>
            <person name="Saif S."/>
            <person name="Shea T."/>
            <person name="Sisk P."/>
            <person name="Sykes S."/>
            <person name="Wortman J."/>
            <person name="Nusbaum C."/>
            <person name="Birren B."/>
        </authorList>
    </citation>
    <scope>NUCLEOTIDE SEQUENCE [LARGE SCALE GENOMIC DNA]</scope>
    <source>
        <strain evidence="5 6">ATCC 51939</strain>
    </source>
</reference>
<dbReference type="Pfam" id="PF13399">
    <property type="entry name" value="LytR_C"/>
    <property type="match status" value="1"/>
</dbReference>
<dbReference type="HOGENOM" id="CLU_690662_0_0_12"/>
<feature type="domain" description="Cell envelope-related transcriptional attenuator" evidence="3">
    <location>
        <begin position="95"/>
        <end position="204"/>
    </location>
</feature>
<dbReference type="InterPro" id="IPR004474">
    <property type="entry name" value="LytR_CpsA_psr"/>
</dbReference>
<evidence type="ECO:0000259" key="4">
    <source>
        <dbReference type="Pfam" id="PF13399"/>
    </source>
</evidence>
<proteinExistence type="inferred from homology"/>
<keyword evidence="2" id="KW-0472">Membrane</keyword>